<dbReference type="SMART" id="SM00324">
    <property type="entry name" value="RhoGAP"/>
    <property type="match status" value="1"/>
</dbReference>
<feature type="region of interest" description="Disordered" evidence="4">
    <location>
        <begin position="1"/>
        <end position="22"/>
    </location>
</feature>
<evidence type="ECO:0000256" key="2">
    <source>
        <dbReference type="ARBA" id="ARBA00022468"/>
    </source>
</evidence>
<dbReference type="Gene3D" id="1.10.555.10">
    <property type="entry name" value="Rho GTPase activation protein"/>
    <property type="match status" value="1"/>
</dbReference>
<dbReference type="InterPro" id="IPR001452">
    <property type="entry name" value="SH3_domain"/>
</dbReference>
<feature type="compositionally biased region" description="Low complexity" evidence="4">
    <location>
        <begin position="886"/>
        <end position="897"/>
    </location>
</feature>
<evidence type="ECO:0000256" key="3">
    <source>
        <dbReference type="PROSITE-ProRule" id="PRU00192"/>
    </source>
</evidence>
<feature type="compositionally biased region" description="Polar residues" evidence="4">
    <location>
        <begin position="849"/>
        <end position="866"/>
    </location>
</feature>
<dbReference type="InterPro" id="IPR036028">
    <property type="entry name" value="SH3-like_dom_sf"/>
</dbReference>
<feature type="compositionally biased region" description="Basic residues" evidence="4">
    <location>
        <begin position="680"/>
        <end position="691"/>
    </location>
</feature>
<feature type="region of interest" description="Disordered" evidence="4">
    <location>
        <begin position="287"/>
        <end position="331"/>
    </location>
</feature>
<dbReference type="AlphaFoldDB" id="A0A922LCB5"/>
<dbReference type="GO" id="GO:0007264">
    <property type="term" value="P:small GTPase-mediated signal transduction"/>
    <property type="evidence" value="ECO:0007669"/>
    <property type="project" value="TreeGrafter"/>
</dbReference>
<feature type="domain" description="SH3" evidence="5">
    <location>
        <begin position="207"/>
        <end position="270"/>
    </location>
</feature>
<dbReference type="GO" id="GO:0005096">
    <property type="term" value="F:GTPase activator activity"/>
    <property type="evidence" value="ECO:0007669"/>
    <property type="project" value="UniProtKB-KW"/>
</dbReference>
<name>A0A922LCB5_DERFA</name>
<feature type="region of interest" description="Disordered" evidence="4">
    <location>
        <begin position="673"/>
        <end position="703"/>
    </location>
</feature>
<dbReference type="InterPro" id="IPR000198">
    <property type="entry name" value="RhoGAP_dom"/>
</dbReference>
<feature type="region of interest" description="Disordered" evidence="4">
    <location>
        <begin position="766"/>
        <end position="793"/>
    </location>
</feature>
<reference evidence="7" key="1">
    <citation type="submission" date="2013-05" db="EMBL/GenBank/DDBJ databases">
        <authorList>
            <person name="Yim A.K.Y."/>
            <person name="Chan T.F."/>
            <person name="Ji K.M."/>
            <person name="Liu X.Y."/>
            <person name="Zhou J.W."/>
            <person name="Li R.Q."/>
            <person name="Yang K.Y."/>
            <person name="Li J."/>
            <person name="Li M."/>
            <person name="Law P.T.W."/>
            <person name="Wu Y.L."/>
            <person name="Cai Z.L."/>
            <person name="Qin H."/>
            <person name="Bao Y."/>
            <person name="Leung R.K.K."/>
            <person name="Ng P.K.S."/>
            <person name="Zou J."/>
            <person name="Zhong X.J."/>
            <person name="Ran P.X."/>
            <person name="Zhong N.S."/>
            <person name="Liu Z.G."/>
            <person name="Tsui S.K.W."/>
        </authorList>
    </citation>
    <scope>NUCLEOTIDE SEQUENCE</scope>
    <source>
        <strain evidence="7">Derf</strain>
        <tissue evidence="7">Whole organism</tissue>
    </source>
</reference>
<keyword evidence="2" id="KW-0343">GTPase activation</keyword>
<keyword evidence="8" id="KW-1185">Reference proteome</keyword>
<protein>
    <submittedName>
        <fullName evidence="7">Rho GTPase-activating protein 32, variant 2</fullName>
    </submittedName>
</protein>
<dbReference type="Pfam" id="PF00620">
    <property type="entry name" value="RhoGAP"/>
    <property type="match status" value="1"/>
</dbReference>
<dbReference type="EMBL" id="ASGP02000001">
    <property type="protein sequence ID" value="KAH9529107.1"/>
    <property type="molecule type" value="Genomic_DNA"/>
</dbReference>
<evidence type="ECO:0000256" key="4">
    <source>
        <dbReference type="SAM" id="MobiDB-lite"/>
    </source>
</evidence>
<dbReference type="InterPro" id="IPR051576">
    <property type="entry name" value="PX-Rho_GAP"/>
</dbReference>
<evidence type="ECO:0000259" key="6">
    <source>
        <dbReference type="PROSITE" id="PS50238"/>
    </source>
</evidence>
<keyword evidence="1 3" id="KW-0728">SH3 domain</keyword>
<dbReference type="SMART" id="SM00326">
    <property type="entry name" value="SH3"/>
    <property type="match status" value="1"/>
</dbReference>
<evidence type="ECO:0000313" key="7">
    <source>
        <dbReference type="EMBL" id="KAH9529107.1"/>
    </source>
</evidence>
<dbReference type="PROSITE" id="PS50238">
    <property type="entry name" value="RHOGAP"/>
    <property type="match status" value="1"/>
</dbReference>
<gene>
    <name evidence="7" type="primary">ARHGAP32_1</name>
    <name evidence="7" type="ORF">DERF_003010</name>
</gene>
<sequence length="1122" mass="129170">MAINTLLNPHHSSSSTEDEEDIISPQMPQSIMNPLVARKRQSFDNSMFHFPKLDECAHFHYESAELDDFHASLIVNNHQCNNLHQSNNGHLLTVEFIQNLHIFVRVHCSQRSWTVRRDLRDFSFLDVQLHKCIFDRQHSKLMKLDMDCFFTSFDSMDSILYHIDNYLERLSTIVDTSLLTCGPILHWFEMDNHGNRLIKEESDINTPAIGAAFVTKKYCKKDVETEISLDIGELISVIEMPPPNESFYWKGKKGFEVGYFPAECVKLIDDEISKKSDLRSLRPLKKCVSPTPVGRQPRQKNGGGVDLMNSSFSDSDDNGHDQADDQQSLASRKRTKISALFRNFVTGFRMRRRDQLRRSGILKERVFGCDLCEHLENSGHEYPLVLTACCSYIEQYGFNTNGIYRISGVVSTINRLRAIFDEDRIPIELLDTNNDLSRQNDVEPLDLHAVGSLLKLYFRELPNPLLTYALFDSFISTMRNDTIDENERIQSIRKLVRRLPPPHWRTLRYLIKHLAHVSEFHAHTGMTTKNIAIVWAPNLLRTKTLDLGKEALQIVATQAVLTEFLIINCDKICEYIFLILYERLNFKFFIVDREDELHPSKSLYSSFVDTKEYGQKSPPLSSKCLKYIEVGPEIVPGKFHTIISCRPSQSKRSKFNLQNFKFQNLFTTRASPSNSVRYRSSPHHPLQHRRTVSTGCDDEKSIKNRHSAGNMKKHIDMTINESLLNTCHSMKHTASFQSKILCFVNNNKPVKRSHSFDSYFKKMKTGDINRPRQHITHGRQQPDDDNNNTINNDHVGKMVIADTTASEHHHRIADETIFEDDEKLASNDCDDDDILRKKYTEESEYMKKSTGTRSESTPNGLTLTLISSSDDDDDDDKENFVDHNRSNSNNSYQSSFYSHSSSRVKSPILDPDILSSLPPTSIFDLYPPITTAFGESSTIKQLSSSFNDNEFDENDHTSKQSLIINNNNISSSSSLTATSPTMNFEIELDPKSYRMSYPSAFTDHHYQTVVAETGINREKVEHYKNERRRILQQRYQPLLDCNNKSNADDGLHHNDNHCNPDHTVQLRKSIHNPDNENHHCHSTQATNTLPVIKMTPLRTVNKRQRIIIDDHNELNPFLRNDL</sequence>
<comment type="caution">
    <text evidence="7">The sequence shown here is derived from an EMBL/GenBank/DDBJ whole genome shotgun (WGS) entry which is preliminary data.</text>
</comment>
<evidence type="ECO:0000256" key="1">
    <source>
        <dbReference type="ARBA" id="ARBA00022443"/>
    </source>
</evidence>
<dbReference type="Gene3D" id="2.30.30.40">
    <property type="entry name" value="SH3 Domains"/>
    <property type="match status" value="1"/>
</dbReference>
<dbReference type="Proteomes" id="UP000790347">
    <property type="component" value="Unassembled WGS sequence"/>
</dbReference>
<dbReference type="SUPFAM" id="SSF50044">
    <property type="entry name" value="SH3-domain"/>
    <property type="match status" value="1"/>
</dbReference>
<feature type="region of interest" description="Disordered" evidence="4">
    <location>
        <begin position="843"/>
        <end position="897"/>
    </location>
</feature>
<dbReference type="PROSITE" id="PS50002">
    <property type="entry name" value="SH3"/>
    <property type="match status" value="1"/>
</dbReference>
<dbReference type="PANTHER" id="PTHR15729:SF10">
    <property type="entry name" value="GTPASE-ACTIVATING PROTEIN CDGAPR"/>
    <property type="match status" value="1"/>
</dbReference>
<organism evidence="7 8">
    <name type="scientific">Dermatophagoides farinae</name>
    <name type="common">American house dust mite</name>
    <dbReference type="NCBI Taxonomy" id="6954"/>
    <lineage>
        <taxon>Eukaryota</taxon>
        <taxon>Metazoa</taxon>
        <taxon>Ecdysozoa</taxon>
        <taxon>Arthropoda</taxon>
        <taxon>Chelicerata</taxon>
        <taxon>Arachnida</taxon>
        <taxon>Acari</taxon>
        <taxon>Acariformes</taxon>
        <taxon>Sarcoptiformes</taxon>
        <taxon>Astigmata</taxon>
        <taxon>Psoroptidia</taxon>
        <taxon>Analgoidea</taxon>
        <taxon>Pyroglyphidae</taxon>
        <taxon>Dermatophagoidinae</taxon>
        <taxon>Dermatophagoides</taxon>
    </lineage>
</organism>
<evidence type="ECO:0000313" key="8">
    <source>
        <dbReference type="Proteomes" id="UP000790347"/>
    </source>
</evidence>
<reference evidence="7" key="2">
    <citation type="journal article" date="2022" name="Res Sq">
        <title>Comparative Genomics Reveals Insights into the Divergent Evolution of Astigmatic Mites and Household Pest Adaptations.</title>
        <authorList>
            <person name="Xiong Q."/>
            <person name="Wan A.T.-Y."/>
            <person name="Liu X.-Y."/>
            <person name="Fung C.S.-H."/>
            <person name="Xiao X."/>
            <person name="Malainual N."/>
            <person name="Hou J."/>
            <person name="Wang L."/>
            <person name="Wang M."/>
            <person name="Yang K."/>
            <person name="Cui Y."/>
            <person name="Leung E."/>
            <person name="Nong W."/>
            <person name="Shin S.-K."/>
            <person name="Au S."/>
            <person name="Jeong K.Y."/>
            <person name="Chew F.T."/>
            <person name="Hui J."/>
            <person name="Leung T.F."/>
            <person name="Tungtrongchitr A."/>
            <person name="Zhong N."/>
            <person name="Liu Z."/>
            <person name="Tsui S."/>
        </authorList>
    </citation>
    <scope>NUCLEOTIDE SEQUENCE</scope>
    <source>
        <strain evidence="7">Derf</strain>
        <tissue evidence="7">Whole organism</tissue>
    </source>
</reference>
<feature type="compositionally biased region" description="Polar residues" evidence="4">
    <location>
        <begin position="1"/>
        <end position="11"/>
    </location>
</feature>
<dbReference type="InterPro" id="IPR008936">
    <property type="entry name" value="Rho_GTPase_activation_prot"/>
</dbReference>
<dbReference type="SUPFAM" id="SSF48350">
    <property type="entry name" value="GTPase activation domain, GAP"/>
    <property type="match status" value="1"/>
</dbReference>
<dbReference type="PANTHER" id="PTHR15729">
    <property type="entry name" value="CDC42 GTPASE-ACTIVATING PROTEIN"/>
    <property type="match status" value="1"/>
</dbReference>
<feature type="domain" description="Rho-GAP" evidence="6">
    <location>
        <begin position="369"/>
        <end position="573"/>
    </location>
</feature>
<evidence type="ECO:0000259" key="5">
    <source>
        <dbReference type="PROSITE" id="PS50002"/>
    </source>
</evidence>
<accession>A0A922LCB5</accession>
<proteinExistence type="predicted"/>